<reference evidence="2 3" key="2">
    <citation type="journal article" date="2021" name="Int. J. Syst. Evol. Microbiol.">
        <title>Roseibium litorale sp. nov., isolated from a tidal flat sediment and proposal for the reclassification of Labrenzia polysiphoniae as Roseibium polysiphoniae comb. nov.</title>
        <authorList>
            <person name="Liu Y."/>
            <person name="Pei T."/>
            <person name="Du J."/>
            <person name="Chao M."/>
            <person name="Deng M.R."/>
            <person name="Zhu H."/>
        </authorList>
    </citation>
    <scope>NUCLEOTIDE SEQUENCE [LARGE SCALE GENOMIC DNA]</scope>
    <source>
        <strain evidence="2 3">4C16A</strain>
    </source>
</reference>
<gene>
    <name evidence="2" type="ORF">IG616_14130</name>
</gene>
<comment type="cofactor">
    <cofactor evidence="1">
        <name>FMN</name>
        <dbReference type="ChEBI" id="CHEBI:58210"/>
    </cofactor>
</comment>
<dbReference type="PANTHER" id="PTHR39201:SF1">
    <property type="entry name" value="FLAVODOXIN-LIKE DOMAIN-CONTAINING PROTEIN"/>
    <property type="match status" value="1"/>
</dbReference>
<sequence>MAKCLIVFYSRTGHTYGVARAIATGLEGDLEQLVERRWRGYLAAGLGAVLRHKVQLKPVISDPETYDLVILGTPVWVGCLPPAMRSYIAANADKFHEIAFFCTEGGWGARNMFRQMERQCGKSPLATLEITETDLKSGGHVSKTSAFVNTVKVRCSATTEVLRDYITAETGS</sequence>
<dbReference type="SUPFAM" id="SSF52218">
    <property type="entry name" value="Flavoproteins"/>
    <property type="match status" value="1"/>
</dbReference>
<dbReference type="PROSITE" id="PS00201">
    <property type="entry name" value="FLAVODOXIN"/>
    <property type="match status" value="1"/>
</dbReference>
<evidence type="ECO:0000256" key="1">
    <source>
        <dbReference type="ARBA" id="ARBA00001917"/>
    </source>
</evidence>
<accession>A0ABR9CPU7</accession>
<evidence type="ECO:0000313" key="2">
    <source>
        <dbReference type="EMBL" id="MBD8892679.1"/>
    </source>
</evidence>
<dbReference type="EMBL" id="JACYXI010000008">
    <property type="protein sequence ID" value="MBD8892679.1"/>
    <property type="molecule type" value="Genomic_DNA"/>
</dbReference>
<dbReference type="RefSeq" id="WP_192148801.1">
    <property type="nucleotide sequence ID" value="NZ_JACYXI010000008.1"/>
</dbReference>
<dbReference type="InterPro" id="IPR029039">
    <property type="entry name" value="Flavoprotein-like_sf"/>
</dbReference>
<evidence type="ECO:0000313" key="3">
    <source>
        <dbReference type="Proteomes" id="UP000632063"/>
    </source>
</evidence>
<dbReference type="Gene3D" id="3.40.50.360">
    <property type="match status" value="1"/>
</dbReference>
<comment type="caution">
    <text evidence="2">The sequence shown here is derived from an EMBL/GenBank/DDBJ whole genome shotgun (WGS) entry which is preliminary data.</text>
</comment>
<reference evidence="3" key="1">
    <citation type="submission" date="2020-09" db="EMBL/GenBank/DDBJ databases">
        <title>The genome sequence of strain Labrenzia suaedae 4C16A.</title>
        <authorList>
            <person name="Liu Y."/>
        </authorList>
    </citation>
    <scope>NUCLEOTIDE SEQUENCE [LARGE SCALE GENOMIC DNA]</scope>
    <source>
        <strain evidence="3">4C16A</strain>
    </source>
</reference>
<dbReference type="PANTHER" id="PTHR39201">
    <property type="entry name" value="EXPORTED PROTEIN-RELATED"/>
    <property type="match status" value="1"/>
</dbReference>
<keyword evidence="3" id="KW-1185">Reference proteome</keyword>
<protein>
    <submittedName>
        <fullName evidence="2">Flavodoxin family protein</fullName>
    </submittedName>
</protein>
<dbReference type="Proteomes" id="UP000632063">
    <property type="component" value="Unassembled WGS sequence"/>
</dbReference>
<name>A0ABR9CPU7_9HYPH</name>
<organism evidence="2 3">
    <name type="scientific">Roseibium litorale</name>
    <dbReference type="NCBI Taxonomy" id="2803841"/>
    <lineage>
        <taxon>Bacteria</taxon>
        <taxon>Pseudomonadati</taxon>
        <taxon>Pseudomonadota</taxon>
        <taxon>Alphaproteobacteria</taxon>
        <taxon>Hyphomicrobiales</taxon>
        <taxon>Stappiaceae</taxon>
        <taxon>Roseibium</taxon>
    </lineage>
</organism>
<proteinExistence type="predicted"/>
<dbReference type="InterPro" id="IPR001226">
    <property type="entry name" value="Flavodoxin_CS"/>
</dbReference>